<dbReference type="InterPro" id="IPR038658">
    <property type="entry name" value="SsgB_sf"/>
</dbReference>
<evidence type="ECO:0000256" key="7">
    <source>
        <dbReference type="SAM" id="MobiDB-lite"/>
    </source>
</evidence>
<comment type="similarity">
    <text evidence="2">Belongs to the SsgA family.</text>
</comment>
<reference evidence="9" key="1">
    <citation type="journal article" date="2019" name="Int. J. Syst. Evol. Microbiol.">
        <title>The Global Catalogue of Microorganisms (GCM) 10K type strain sequencing project: providing services to taxonomists for standard genome sequencing and annotation.</title>
        <authorList>
            <consortium name="The Broad Institute Genomics Platform"/>
            <consortium name="The Broad Institute Genome Sequencing Center for Infectious Disease"/>
            <person name="Wu L."/>
            <person name="Ma J."/>
        </authorList>
    </citation>
    <scope>NUCLEOTIDE SEQUENCE [LARGE SCALE GENOMIC DNA]</scope>
    <source>
        <strain evidence="9">JCM 18324</strain>
    </source>
</reference>
<keyword evidence="5" id="KW-0717">Septation</keyword>
<keyword evidence="9" id="KW-1185">Reference proteome</keyword>
<proteinExistence type="inferred from homology"/>
<evidence type="ECO:0000313" key="8">
    <source>
        <dbReference type="EMBL" id="GAA4762094.1"/>
    </source>
</evidence>
<organism evidence="8 9">
    <name type="scientific">Streptomyces sanyensis</name>
    <dbReference type="NCBI Taxonomy" id="568869"/>
    <lineage>
        <taxon>Bacteria</taxon>
        <taxon>Bacillati</taxon>
        <taxon>Actinomycetota</taxon>
        <taxon>Actinomycetes</taxon>
        <taxon>Kitasatosporales</taxon>
        <taxon>Streptomycetaceae</taxon>
        <taxon>Streptomyces</taxon>
    </lineage>
</organism>
<sequence>MHARGRRAVFPRTGISAPGGPRPEDPAAAQVEERPLSSVIEQAVQARLVASAPRMESVPATLHYDRRDPFTVRIDFPAPATLEGRDVSWEFARELLAEGLEAPAGIGDVRVRPFGYDRTVMEFHAPEGVAMVHLLTGELLTFLRRTEELVPLGDERDRLDLDGALALLLGGGTP</sequence>
<evidence type="ECO:0000256" key="4">
    <source>
        <dbReference type="ARBA" id="ARBA00022969"/>
    </source>
</evidence>
<dbReference type="Gene3D" id="2.30.31.20">
    <property type="entry name" value="Sporulation-specific cell division protein SsgB"/>
    <property type="match status" value="1"/>
</dbReference>
<dbReference type="Pfam" id="PF04686">
    <property type="entry name" value="SsgA"/>
    <property type="match status" value="1"/>
</dbReference>
<gene>
    <name evidence="8" type="ORF">GCM10023329_04410</name>
</gene>
<accession>A0ABP8ZQH7</accession>
<evidence type="ECO:0000313" key="9">
    <source>
        <dbReference type="Proteomes" id="UP001501147"/>
    </source>
</evidence>
<keyword evidence="6" id="KW-0131">Cell cycle</keyword>
<comment type="caution">
    <text evidence="8">The sequence shown here is derived from an EMBL/GenBank/DDBJ whole genome shotgun (WGS) entry which is preliminary data.</text>
</comment>
<evidence type="ECO:0000256" key="1">
    <source>
        <dbReference type="ARBA" id="ARBA00004431"/>
    </source>
</evidence>
<evidence type="ECO:0000256" key="2">
    <source>
        <dbReference type="ARBA" id="ARBA00009323"/>
    </source>
</evidence>
<keyword evidence="4" id="KW-0749">Sporulation</keyword>
<dbReference type="EMBL" id="BAABJV010000001">
    <property type="protein sequence ID" value="GAA4762094.1"/>
    <property type="molecule type" value="Genomic_DNA"/>
</dbReference>
<comment type="subcellular location">
    <subcellularLocation>
        <location evidence="1">Cell septum</location>
    </subcellularLocation>
</comment>
<evidence type="ECO:0000256" key="3">
    <source>
        <dbReference type="ARBA" id="ARBA00022618"/>
    </source>
</evidence>
<evidence type="ECO:0000256" key="5">
    <source>
        <dbReference type="ARBA" id="ARBA00023210"/>
    </source>
</evidence>
<protein>
    <recommendedName>
        <fullName evidence="10">SsgA family sporulation/cell division regulator</fullName>
    </recommendedName>
</protein>
<evidence type="ECO:0000256" key="6">
    <source>
        <dbReference type="ARBA" id="ARBA00023306"/>
    </source>
</evidence>
<dbReference type="InterPro" id="IPR006776">
    <property type="entry name" value="SsgB"/>
</dbReference>
<name>A0ABP8ZQH7_9ACTN</name>
<keyword evidence="3" id="KW-0132">Cell division</keyword>
<evidence type="ECO:0008006" key="10">
    <source>
        <dbReference type="Google" id="ProtNLM"/>
    </source>
</evidence>
<dbReference type="Proteomes" id="UP001501147">
    <property type="component" value="Unassembled WGS sequence"/>
</dbReference>
<feature type="region of interest" description="Disordered" evidence="7">
    <location>
        <begin position="1"/>
        <end position="28"/>
    </location>
</feature>